<organism evidence="1 2">
    <name type="scientific">Vibrio owensii CAIM 1854 = LMG 25443</name>
    <dbReference type="NCBI Taxonomy" id="1229493"/>
    <lineage>
        <taxon>Bacteria</taxon>
        <taxon>Pseudomonadati</taxon>
        <taxon>Pseudomonadota</taxon>
        <taxon>Gammaproteobacteria</taxon>
        <taxon>Vibrionales</taxon>
        <taxon>Vibrionaceae</taxon>
        <taxon>Vibrio</taxon>
    </lineage>
</organism>
<accession>A0A0C1Z8C3</accession>
<reference evidence="1 2" key="1">
    <citation type="submission" date="2014-07" db="EMBL/GenBank/DDBJ databases">
        <title>Unique and conserved regions in Vibrio harveyi and related species in comparison with the shrimp pathogen Vibrio harveyi CAIM 1792.</title>
        <authorList>
            <person name="Espinoza-Valles I."/>
            <person name="Vora G."/>
            <person name="Leekitcharoenphon P."/>
            <person name="Ussery D."/>
            <person name="Hoj L."/>
            <person name="Gomez-Gil B."/>
        </authorList>
    </citation>
    <scope>NUCLEOTIDE SEQUENCE [LARGE SCALE GENOMIC DNA]</scope>
    <source>
        <strain evidence="2">CAIM 1854 / LMG 25443</strain>
    </source>
</reference>
<dbReference type="RefSeq" id="WP_020194418.1">
    <property type="nucleotide sequence ID" value="NZ_BAOH01000005.1"/>
</dbReference>
<evidence type="ECO:0000313" key="2">
    <source>
        <dbReference type="Proteomes" id="UP000031586"/>
    </source>
</evidence>
<protein>
    <submittedName>
        <fullName evidence="1">Uncharacterized protein</fullName>
    </submittedName>
</protein>
<gene>
    <name evidence="1" type="ORF">H735_09885</name>
</gene>
<dbReference type="EMBL" id="JPRD01000015">
    <property type="protein sequence ID" value="KIF53230.1"/>
    <property type="molecule type" value="Genomic_DNA"/>
</dbReference>
<dbReference type="Proteomes" id="UP000031586">
    <property type="component" value="Unassembled WGS sequence"/>
</dbReference>
<proteinExistence type="predicted"/>
<dbReference type="PATRIC" id="fig|1229493.5.peg.1063"/>
<dbReference type="AlphaFoldDB" id="A0A0C1Z8C3"/>
<name>A0A0C1Z8C3_9VIBR</name>
<sequence length="108" mass="11886">MRLLIDEISFPNADDENQEAIGTKIELEGEGEELIRRQYYGESSMEESHAIDKLVTGKVREAMAKYKITVCGEDNQVFDACEGCFSVTAKGESGEGVGFVVVISEETN</sequence>
<evidence type="ECO:0000313" key="1">
    <source>
        <dbReference type="EMBL" id="KIF53230.1"/>
    </source>
</evidence>
<comment type="caution">
    <text evidence="1">The sequence shown here is derived from an EMBL/GenBank/DDBJ whole genome shotgun (WGS) entry which is preliminary data.</text>
</comment>